<gene>
    <name evidence="2" type="ORF">KZC51_09205</name>
</gene>
<comment type="caution">
    <text evidence="2">The sequence shown here is derived from an EMBL/GenBank/DDBJ whole genome shotgun (WGS) entry which is preliminary data.</text>
</comment>
<protein>
    <submittedName>
        <fullName evidence="2">Uncharacterized protein</fullName>
    </submittedName>
</protein>
<dbReference type="RefSeq" id="WP_247629683.1">
    <property type="nucleotide sequence ID" value="NZ_JAHWXN010000001.1"/>
</dbReference>
<feature type="transmembrane region" description="Helical" evidence="1">
    <location>
        <begin position="471"/>
        <end position="491"/>
    </location>
</feature>
<dbReference type="Pfam" id="PF20176">
    <property type="entry name" value="DUF6541"/>
    <property type="match status" value="1"/>
</dbReference>
<dbReference type="EMBL" id="JAHWXN010000001">
    <property type="protein sequence ID" value="MCK2036314.1"/>
    <property type="molecule type" value="Genomic_DNA"/>
</dbReference>
<name>A0ABT0FF87_9MICO</name>
<evidence type="ECO:0000313" key="3">
    <source>
        <dbReference type="Proteomes" id="UP001300096"/>
    </source>
</evidence>
<feature type="transmembrane region" description="Helical" evidence="1">
    <location>
        <begin position="435"/>
        <end position="459"/>
    </location>
</feature>
<feature type="transmembrane region" description="Helical" evidence="1">
    <location>
        <begin position="174"/>
        <end position="198"/>
    </location>
</feature>
<dbReference type="InterPro" id="IPR046671">
    <property type="entry name" value="DUF6541"/>
</dbReference>
<organism evidence="2 3">
    <name type="scientific">Microbacterium croceum</name>
    <dbReference type="NCBI Taxonomy" id="2851645"/>
    <lineage>
        <taxon>Bacteria</taxon>
        <taxon>Bacillati</taxon>
        <taxon>Actinomycetota</taxon>
        <taxon>Actinomycetes</taxon>
        <taxon>Micrococcales</taxon>
        <taxon>Microbacteriaceae</taxon>
        <taxon>Microbacterium</taxon>
    </lineage>
</organism>
<feature type="transmembrane region" description="Helical" evidence="1">
    <location>
        <begin position="395"/>
        <end position="415"/>
    </location>
</feature>
<proteinExistence type="predicted"/>
<accession>A0ABT0FF87</accession>
<feature type="transmembrane region" description="Helical" evidence="1">
    <location>
        <begin position="370"/>
        <end position="388"/>
    </location>
</feature>
<feature type="transmembrane region" description="Helical" evidence="1">
    <location>
        <begin position="66"/>
        <end position="87"/>
    </location>
</feature>
<keyword evidence="1" id="KW-0812">Transmembrane</keyword>
<feature type="transmembrane region" description="Helical" evidence="1">
    <location>
        <begin position="99"/>
        <end position="118"/>
    </location>
</feature>
<evidence type="ECO:0000256" key="1">
    <source>
        <dbReference type="SAM" id="Phobius"/>
    </source>
</evidence>
<keyword evidence="3" id="KW-1185">Reference proteome</keyword>
<feature type="transmembrane region" description="Helical" evidence="1">
    <location>
        <begin position="295"/>
        <end position="311"/>
    </location>
</feature>
<feature type="transmembrane region" description="Helical" evidence="1">
    <location>
        <begin position="323"/>
        <end position="340"/>
    </location>
</feature>
<feature type="transmembrane region" description="Helical" evidence="1">
    <location>
        <begin position="239"/>
        <end position="260"/>
    </location>
</feature>
<feature type="transmembrane region" description="Helical" evidence="1">
    <location>
        <begin position="37"/>
        <end position="60"/>
    </location>
</feature>
<keyword evidence="1" id="KW-0472">Membrane</keyword>
<evidence type="ECO:0000313" key="2">
    <source>
        <dbReference type="EMBL" id="MCK2036314.1"/>
    </source>
</evidence>
<feature type="transmembrane region" description="Helical" evidence="1">
    <location>
        <begin position="272"/>
        <end position="289"/>
    </location>
</feature>
<keyword evidence="1" id="KW-1133">Transmembrane helix</keyword>
<sequence length="646" mass="68519">MIVDWLTQTPVLLVAAIVIIAPGAAALYLVGMRGLALLATAPLFSTLATAVIALVLGLVGVPWSPLSWGIAMLLVIVVAALLGRAIGGRIEGRDGGAPRWLIPSALAIGILIGLWRLAAYITDPAGISQTNDAVFHMNAVRFILETADASSLHVNAVIGGSSFYPAAWHALTSLVVAITGTSIPIAANMVTLVIGALIWPLGIAWLTRVVTASGTIAAYAAVLSGALQTFPLLMFQWGVLFPNALSTAMIPAAIAVVISLPAWTGERTRWRVIARACLLILMVAGALALSQPAALLPWAAIVLVWGTAKVLREKPIASRAGRWALVGASWALLAVIWVALARGTSGSHWPPFRGKLEVFLDVLFNGQLRIPFAIGVSILMLAGIVFAWRNGRTRWFVFAWVGISALYVLVAAIGAPLVRVNILGAWYADPYRIAALAPIVVIPLAAIGVNGIVVSLARLRGRSIDVRRSSVPSGGVGMIALTVFMIVLVLVRPVAMPAFLEGTYDRESRYLSDDDTYLSPDERELLESLDDLVEPGARVISNPSTGAGFGYMLSGVDVYPRTWSSPRTDEWQVLANGLRDAGTDSAVCDALHAYSDPEYVLDFGPGESAPGRYKMPGMTDFDGQPGFEEVAAVGDVSLWRITACAR</sequence>
<feature type="transmembrane region" description="Helical" evidence="1">
    <location>
        <begin position="12"/>
        <end position="30"/>
    </location>
</feature>
<dbReference type="Proteomes" id="UP001300096">
    <property type="component" value="Unassembled WGS sequence"/>
</dbReference>
<feature type="transmembrane region" description="Helical" evidence="1">
    <location>
        <begin position="205"/>
        <end position="227"/>
    </location>
</feature>
<reference evidence="2 3" key="1">
    <citation type="submission" date="2021-06" db="EMBL/GenBank/DDBJ databases">
        <title>Genome-based taxonomic framework of Microbacterium strains isolated from marine environment, the description of four new species and reclassification of four preexisting species.</title>
        <authorList>
            <person name="Lee S.D."/>
            <person name="Kim S.-M."/>
            <person name="Byeon Y.-S."/>
            <person name="Yang H.L."/>
            <person name="Kim I.S."/>
        </authorList>
    </citation>
    <scope>NUCLEOTIDE SEQUENCE [LARGE SCALE GENOMIC DNA]</scope>
    <source>
        <strain evidence="2 3">SSW1-49</strain>
    </source>
</reference>